<feature type="chain" id="PRO_5020028365" evidence="7">
    <location>
        <begin position="28"/>
        <end position="698"/>
    </location>
</feature>
<feature type="signal peptide" evidence="7">
    <location>
        <begin position="1"/>
        <end position="27"/>
    </location>
</feature>
<keyword evidence="2 6" id="KW-0812">Transmembrane</keyword>
<feature type="transmembrane region" description="Helical" evidence="6">
    <location>
        <begin position="605"/>
        <end position="628"/>
    </location>
</feature>
<evidence type="ECO:0000256" key="4">
    <source>
        <dbReference type="ARBA" id="ARBA00023136"/>
    </source>
</evidence>
<dbReference type="GO" id="GO:0005385">
    <property type="term" value="F:zinc ion transmembrane transporter activity"/>
    <property type="evidence" value="ECO:0007669"/>
    <property type="project" value="TreeGrafter"/>
</dbReference>
<comment type="caution">
    <text evidence="8">The sequence shown here is derived from an EMBL/GenBank/DDBJ whole genome shotgun (WGS) entry which is preliminary data.</text>
</comment>
<feature type="transmembrane region" description="Helical" evidence="6">
    <location>
        <begin position="552"/>
        <end position="572"/>
    </location>
</feature>
<dbReference type="Pfam" id="PF02535">
    <property type="entry name" value="Zip"/>
    <property type="match status" value="2"/>
</dbReference>
<dbReference type="PANTHER" id="PTHR11040:SF140">
    <property type="entry name" value="ZRT (ZRT), IRT- (IRT-) LIKE PROTEIN TRANSPORTER"/>
    <property type="match status" value="1"/>
</dbReference>
<feature type="transmembrane region" description="Helical" evidence="6">
    <location>
        <begin position="273"/>
        <end position="295"/>
    </location>
</feature>
<dbReference type="PANTHER" id="PTHR11040">
    <property type="entry name" value="ZINC/IRON TRANSPORTER"/>
    <property type="match status" value="1"/>
</dbReference>
<keyword evidence="9" id="KW-1185">Reference proteome</keyword>
<feature type="compositionally biased region" description="Polar residues" evidence="5">
    <location>
        <begin position="454"/>
        <end position="466"/>
    </location>
</feature>
<evidence type="ECO:0000256" key="7">
    <source>
        <dbReference type="SAM" id="SignalP"/>
    </source>
</evidence>
<comment type="subcellular location">
    <subcellularLocation>
        <location evidence="1">Membrane</location>
        <topology evidence="1">Multi-pass membrane protein</topology>
    </subcellularLocation>
</comment>
<evidence type="ECO:0000256" key="6">
    <source>
        <dbReference type="SAM" id="Phobius"/>
    </source>
</evidence>
<reference evidence="8" key="1">
    <citation type="submission" date="2019-03" db="EMBL/GenBank/DDBJ databases">
        <title>Improved annotation for the trematode Fasciola hepatica.</title>
        <authorList>
            <person name="Choi Y.-J."/>
            <person name="Martin J."/>
            <person name="Mitreva M."/>
        </authorList>
    </citation>
    <scope>NUCLEOTIDE SEQUENCE [LARGE SCALE GENOMIC DNA]</scope>
</reference>
<feature type="compositionally biased region" description="Low complexity" evidence="5">
    <location>
        <begin position="168"/>
        <end position="180"/>
    </location>
</feature>
<evidence type="ECO:0000313" key="8">
    <source>
        <dbReference type="EMBL" id="THD27430.1"/>
    </source>
</evidence>
<evidence type="ECO:0000256" key="3">
    <source>
        <dbReference type="ARBA" id="ARBA00022989"/>
    </source>
</evidence>
<sequence length="698" mass="76728">MNHNIYFHSFTVLYLTLVFCIPDLCHTAHSSRIVTKTVESSQVMETSNESTVIPSDLPDSTLGSIKLSLAAAFFFGVFLACGIPILLIDWLQKKDTQIGYGPSGHDGVANCGDPCVTGRTSMTAMPTGHTHDMISADSDTDSPSGLTPNRQPTDMWANGLSRGHQNLRQQQQQQQQPRQPSCHQEQERQNKISTASEPLSTPNRSPILGDAEHTDLLTGQLVSTAGDWPHSRRHHNLTANETRRTGKLAARFRRSTIHTFRSSATRKILLRLWFSRLNCFAAGIFLSSGFMELYVDVEESIEEAKTQLNVKSEFPFAPFLTLVGFFLVLSLEQIIWTMRLSRQQPKTITTRSPRSTRPSITSAREADLPSPCGNGCLFRSHKFDESVESPQTAMSPLNSSTHFTFTDEALMPVPQTPTGPTPFDCESSDLFTPAESQPIPKSELLLDDNHSYSHHTPNSPNHSCQIHNRRLPPTLYQNMHNHHQCNHSPRTSPPAAPHPLHRQHSHLPSAEGLTSFGALLQVVVLLCAMSVHSLFEGLAVGLQSTVHHTLSLFSAILLHKLIIAAGIGVNLATATTTSSNDDESTTTRTPVSSPGANRSVVNRRIVAYQSLATLIFAGSSPLGVLIGWGLLRDAPQSGTLLMSTAILQGLACGTFFFVVFCELLPTEFREGVGDRLGKLLFLILGFLMVALYSFFMPH</sequence>
<feature type="region of interest" description="Disordered" evidence="5">
    <location>
        <begin position="575"/>
        <end position="596"/>
    </location>
</feature>
<keyword evidence="7" id="KW-0732">Signal</keyword>
<gene>
    <name evidence="8" type="ORF">D915_001767</name>
</gene>
<feature type="transmembrane region" description="Helical" evidence="6">
    <location>
        <begin position="315"/>
        <end position="336"/>
    </location>
</feature>
<accession>A0A4E0S3H3</accession>
<evidence type="ECO:0000256" key="5">
    <source>
        <dbReference type="SAM" id="MobiDB-lite"/>
    </source>
</evidence>
<feature type="region of interest" description="Disordered" evidence="5">
    <location>
        <begin position="346"/>
        <end position="368"/>
    </location>
</feature>
<dbReference type="InterPro" id="IPR003689">
    <property type="entry name" value="ZIP"/>
</dbReference>
<feature type="compositionally biased region" description="Low complexity" evidence="5">
    <location>
        <begin position="347"/>
        <end position="362"/>
    </location>
</feature>
<name>A0A4E0S3H3_FASHE</name>
<evidence type="ECO:0000313" key="9">
    <source>
        <dbReference type="Proteomes" id="UP000230066"/>
    </source>
</evidence>
<feature type="transmembrane region" description="Helical" evidence="6">
    <location>
        <begin position="676"/>
        <end position="695"/>
    </location>
</feature>
<keyword evidence="4 6" id="KW-0472">Membrane</keyword>
<dbReference type="GO" id="GO:0005886">
    <property type="term" value="C:plasma membrane"/>
    <property type="evidence" value="ECO:0007669"/>
    <property type="project" value="TreeGrafter"/>
</dbReference>
<feature type="transmembrane region" description="Helical" evidence="6">
    <location>
        <begin position="512"/>
        <end position="532"/>
    </location>
</feature>
<feature type="compositionally biased region" description="Polar residues" evidence="5">
    <location>
        <begin position="191"/>
        <end position="204"/>
    </location>
</feature>
<proteinExistence type="predicted"/>
<dbReference type="EMBL" id="JXXN02000427">
    <property type="protein sequence ID" value="THD27430.1"/>
    <property type="molecule type" value="Genomic_DNA"/>
</dbReference>
<organism evidence="8 9">
    <name type="scientific">Fasciola hepatica</name>
    <name type="common">Liver fluke</name>
    <dbReference type="NCBI Taxonomy" id="6192"/>
    <lineage>
        <taxon>Eukaryota</taxon>
        <taxon>Metazoa</taxon>
        <taxon>Spiralia</taxon>
        <taxon>Lophotrochozoa</taxon>
        <taxon>Platyhelminthes</taxon>
        <taxon>Trematoda</taxon>
        <taxon>Digenea</taxon>
        <taxon>Plagiorchiida</taxon>
        <taxon>Echinostomata</taxon>
        <taxon>Echinostomatoidea</taxon>
        <taxon>Fasciolidae</taxon>
        <taxon>Fasciola</taxon>
    </lineage>
</organism>
<feature type="transmembrane region" description="Helical" evidence="6">
    <location>
        <begin position="67"/>
        <end position="88"/>
    </location>
</feature>
<protein>
    <submittedName>
        <fullName evidence="8">Zinc transporter zip1</fullName>
    </submittedName>
</protein>
<feature type="region of interest" description="Disordered" evidence="5">
    <location>
        <begin position="448"/>
        <end position="506"/>
    </location>
</feature>
<feature type="compositionally biased region" description="Polar residues" evidence="5">
    <location>
        <begin position="141"/>
        <end position="152"/>
    </location>
</feature>
<evidence type="ECO:0000256" key="1">
    <source>
        <dbReference type="ARBA" id="ARBA00004141"/>
    </source>
</evidence>
<dbReference type="Proteomes" id="UP000230066">
    <property type="component" value="Unassembled WGS sequence"/>
</dbReference>
<feature type="transmembrane region" description="Helical" evidence="6">
    <location>
        <begin position="640"/>
        <end position="664"/>
    </location>
</feature>
<feature type="region of interest" description="Disordered" evidence="5">
    <location>
        <begin position="122"/>
        <end position="210"/>
    </location>
</feature>
<evidence type="ECO:0000256" key="2">
    <source>
        <dbReference type="ARBA" id="ARBA00022692"/>
    </source>
</evidence>
<feature type="region of interest" description="Disordered" evidence="5">
    <location>
        <begin position="410"/>
        <end position="436"/>
    </location>
</feature>
<keyword evidence="3 6" id="KW-1133">Transmembrane helix</keyword>
<dbReference type="AlphaFoldDB" id="A0A4E0S3H3"/>